<feature type="compositionally biased region" description="Low complexity" evidence="1">
    <location>
        <begin position="138"/>
        <end position="147"/>
    </location>
</feature>
<keyword evidence="2" id="KW-0812">Transmembrane</keyword>
<evidence type="ECO:0000256" key="1">
    <source>
        <dbReference type="SAM" id="MobiDB-lite"/>
    </source>
</evidence>
<protein>
    <submittedName>
        <fullName evidence="3">Uncharacterized protein</fullName>
    </submittedName>
</protein>
<reference evidence="3 4" key="1">
    <citation type="journal article" date="2016" name="Nat. Commun.">
        <title>Thousands of microbial genomes shed light on interconnected biogeochemical processes in an aquifer system.</title>
        <authorList>
            <person name="Anantharaman K."/>
            <person name="Brown C.T."/>
            <person name="Hug L.A."/>
            <person name="Sharon I."/>
            <person name="Castelle C.J."/>
            <person name="Probst A.J."/>
            <person name="Thomas B.C."/>
            <person name="Singh A."/>
            <person name="Wilkins M.J."/>
            <person name="Karaoz U."/>
            <person name="Brodie E.L."/>
            <person name="Williams K.H."/>
            <person name="Hubbard S.S."/>
            <person name="Banfield J.F."/>
        </authorList>
    </citation>
    <scope>NUCLEOTIDE SEQUENCE [LARGE SCALE GENOMIC DNA]</scope>
</reference>
<sequence length="370" mass="40442">MFYILLLITFLLPQISLGADTTGSLQSLLSGIGGFINSILIPFILGIAFLIFVVNVVRFFIIGSHDPEGQKNARYLALYSIGAFVFILTFWGIVNFLINGIGFNNKPCSSDTTSDYVTSDLAPCTSIVPPPRPPSSLPPSVVDTSPTLISPPVTDAPPTLPSADTPPTTTPPPSLGTTPTPNTPDFTPVATLEQSIRTSVSQYVNNEMEIDFGANTDIIKDNLLADFASAPDNSVSTVETAKAINRFVKLGVLPESTLTDYLSVLGTYNEQLRLDDTGLATAVQNLAVPMPDTLKLQMNSTRNDVIDTLYDWDSRNTPELLASELFDNSLTPDTRLENFRQYYTEGNLYDRFVHDLNAEKIFAGEFDFFE</sequence>
<organism evidence="3 4">
    <name type="scientific">Candidatus Kaiserbacteria bacterium RIFOXYD1_FULL_42_15</name>
    <dbReference type="NCBI Taxonomy" id="1798532"/>
    <lineage>
        <taxon>Bacteria</taxon>
        <taxon>Candidatus Kaiseribacteriota</taxon>
    </lineage>
</organism>
<feature type="transmembrane region" description="Helical" evidence="2">
    <location>
        <begin position="34"/>
        <end position="61"/>
    </location>
</feature>
<dbReference type="Proteomes" id="UP000179230">
    <property type="component" value="Unassembled WGS sequence"/>
</dbReference>
<proteinExistence type="predicted"/>
<accession>A0A1F6FPH5</accession>
<dbReference type="AlphaFoldDB" id="A0A1F6FPH5"/>
<feature type="region of interest" description="Disordered" evidence="1">
    <location>
        <begin position="127"/>
        <end position="182"/>
    </location>
</feature>
<gene>
    <name evidence="3" type="ORF">A2592_01925</name>
</gene>
<comment type="caution">
    <text evidence="3">The sequence shown here is derived from an EMBL/GenBank/DDBJ whole genome shotgun (WGS) entry which is preliminary data.</text>
</comment>
<evidence type="ECO:0000313" key="3">
    <source>
        <dbReference type="EMBL" id="OGG87771.1"/>
    </source>
</evidence>
<name>A0A1F6FPH5_9BACT</name>
<feature type="compositionally biased region" description="Pro residues" evidence="1">
    <location>
        <begin position="128"/>
        <end position="137"/>
    </location>
</feature>
<keyword evidence="2" id="KW-0472">Membrane</keyword>
<dbReference type="EMBL" id="MFMT01000041">
    <property type="protein sequence ID" value="OGG87771.1"/>
    <property type="molecule type" value="Genomic_DNA"/>
</dbReference>
<evidence type="ECO:0000313" key="4">
    <source>
        <dbReference type="Proteomes" id="UP000179230"/>
    </source>
</evidence>
<feature type="transmembrane region" description="Helical" evidence="2">
    <location>
        <begin position="73"/>
        <end position="98"/>
    </location>
</feature>
<evidence type="ECO:0000256" key="2">
    <source>
        <dbReference type="SAM" id="Phobius"/>
    </source>
</evidence>
<keyword evidence="2" id="KW-1133">Transmembrane helix</keyword>